<sequence>MLFNVAGLLKSSSGNKQLEIVDSTFDVLWCGDSCSVKGTVLLVRTDSGIWVSGKLQTCIPLQCGGCLKLFGQNLEIRIEEEYLPFKDLISGATIKIGDQEEVFRIDSDNLVDLTYAVREYSELAMPLAPRCERNCKGICSYCGTDLNKKSCLCTAGERDLRWGPILAPSETEKL</sequence>
<proteinExistence type="predicted"/>
<evidence type="ECO:0000313" key="1">
    <source>
        <dbReference type="EMBL" id="SVB20628.1"/>
    </source>
</evidence>
<evidence type="ECO:0008006" key="2">
    <source>
        <dbReference type="Google" id="ProtNLM"/>
    </source>
</evidence>
<reference evidence="1" key="1">
    <citation type="submission" date="2018-05" db="EMBL/GenBank/DDBJ databases">
        <authorList>
            <person name="Lanie J.A."/>
            <person name="Ng W.-L."/>
            <person name="Kazmierczak K.M."/>
            <person name="Andrzejewski T.M."/>
            <person name="Davidsen T.M."/>
            <person name="Wayne K.J."/>
            <person name="Tettelin H."/>
            <person name="Glass J.I."/>
            <person name="Rusch D."/>
            <person name="Podicherti R."/>
            <person name="Tsui H.-C.T."/>
            <person name="Winkler M.E."/>
        </authorList>
    </citation>
    <scope>NUCLEOTIDE SEQUENCE</scope>
</reference>
<protein>
    <recommendedName>
        <fullName evidence="2">DUF177 domain-containing protein</fullName>
    </recommendedName>
</protein>
<dbReference type="AlphaFoldDB" id="A0A382C3H6"/>
<name>A0A382C3H6_9ZZZZ</name>
<organism evidence="1">
    <name type="scientific">marine metagenome</name>
    <dbReference type="NCBI Taxonomy" id="408172"/>
    <lineage>
        <taxon>unclassified sequences</taxon>
        <taxon>metagenomes</taxon>
        <taxon>ecological metagenomes</taxon>
    </lineage>
</organism>
<dbReference type="EMBL" id="UINC01032638">
    <property type="protein sequence ID" value="SVB20628.1"/>
    <property type="molecule type" value="Genomic_DNA"/>
</dbReference>
<accession>A0A382C3H6</accession>
<gene>
    <name evidence="1" type="ORF">METZ01_LOCUS173482</name>
</gene>
<dbReference type="Pfam" id="PF02620">
    <property type="entry name" value="YceD"/>
    <property type="match status" value="1"/>
</dbReference>
<dbReference type="InterPro" id="IPR003772">
    <property type="entry name" value="YceD"/>
</dbReference>